<dbReference type="Pfam" id="PF00528">
    <property type="entry name" value="BPD_transp_1"/>
    <property type="match status" value="1"/>
</dbReference>
<dbReference type="InterPro" id="IPR000515">
    <property type="entry name" value="MetI-like"/>
</dbReference>
<evidence type="ECO:0000256" key="7">
    <source>
        <dbReference type="RuleBase" id="RU363032"/>
    </source>
</evidence>
<proteinExistence type="inferred from homology"/>
<evidence type="ECO:0000259" key="8">
    <source>
        <dbReference type="PROSITE" id="PS50928"/>
    </source>
</evidence>
<keyword evidence="10" id="KW-1185">Reference proteome</keyword>
<comment type="caution">
    <text evidence="9">The sequence shown here is derived from an EMBL/GenBank/DDBJ whole genome shotgun (WGS) entry which is preliminary data.</text>
</comment>
<accession>A0ABS7WRI6</accession>
<comment type="similarity">
    <text evidence="7">Belongs to the binding-protein-dependent transport system permease family.</text>
</comment>
<evidence type="ECO:0000256" key="2">
    <source>
        <dbReference type="ARBA" id="ARBA00022448"/>
    </source>
</evidence>
<keyword evidence="4 7" id="KW-0812">Transmembrane</keyword>
<gene>
    <name evidence="9" type="primary">nikC</name>
    <name evidence="9" type="ORF">AVCANL283_04340</name>
</gene>
<name>A0ABS7WRI6_9BACT</name>
<keyword evidence="5 7" id="KW-1133">Transmembrane helix</keyword>
<reference evidence="9 10" key="1">
    <citation type="submission" date="2020-07" db="EMBL/GenBank/DDBJ databases">
        <title>Transfer of Campylobacter canadensis to the novel genus Avispirillum gen. nov., that also includes two novel species recovered from migratory waterfowl: Avispirillum anseris sp. nov. and Avispirillum brantae sp. nov.</title>
        <authorList>
            <person name="Miller W.G."/>
            <person name="Chapman M.H."/>
            <person name="Yee E."/>
            <person name="Inglis G.D."/>
        </authorList>
    </citation>
    <scope>NUCLEOTIDE SEQUENCE [LARGE SCALE GENOMIC DNA]</scope>
    <source>
        <strain evidence="9 10">L283</strain>
    </source>
</reference>
<keyword evidence="6 7" id="KW-0472">Membrane</keyword>
<evidence type="ECO:0000256" key="6">
    <source>
        <dbReference type="ARBA" id="ARBA00023136"/>
    </source>
</evidence>
<evidence type="ECO:0000313" key="10">
    <source>
        <dbReference type="Proteomes" id="UP000786183"/>
    </source>
</evidence>
<evidence type="ECO:0000256" key="1">
    <source>
        <dbReference type="ARBA" id="ARBA00004651"/>
    </source>
</evidence>
<comment type="subcellular location">
    <subcellularLocation>
        <location evidence="1 7">Cell membrane</location>
        <topology evidence="1 7">Multi-pass membrane protein</topology>
    </subcellularLocation>
</comment>
<feature type="domain" description="ABC transmembrane type-1" evidence="8">
    <location>
        <begin position="67"/>
        <end position="256"/>
    </location>
</feature>
<organism evidence="9 10">
    <name type="scientific">Campylobacter canadensis</name>
    <dbReference type="NCBI Taxonomy" id="449520"/>
    <lineage>
        <taxon>Bacteria</taxon>
        <taxon>Pseudomonadati</taxon>
        <taxon>Campylobacterota</taxon>
        <taxon>Epsilonproteobacteria</taxon>
        <taxon>Campylobacterales</taxon>
        <taxon>Campylobacteraceae</taxon>
        <taxon>Campylobacter</taxon>
    </lineage>
</organism>
<dbReference type="NCBIfam" id="NF007738">
    <property type="entry name" value="PRK10417.1"/>
    <property type="match status" value="1"/>
</dbReference>
<dbReference type="Gene3D" id="1.10.3720.10">
    <property type="entry name" value="MetI-like"/>
    <property type="match status" value="1"/>
</dbReference>
<dbReference type="RefSeq" id="WP_172231005.1">
    <property type="nucleotide sequence ID" value="NZ_CP035946.1"/>
</dbReference>
<evidence type="ECO:0000256" key="5">
    <source>
        <dbReference type="ARBA" id="ARBA00022989"/>
    </source>
</evidence>
<dbReference type="PANTHER" id="PTHR43386:SF1">
    <property type="entry name" value="D,D-DIPEPTIDE TRANSPORT SYSTEM PERMEASE PROTEIN DDPC-RELATED"/>
    <property type="match status" value="1"/>
</dbReference>
<dbReference type="PROSITE" id="PS50928">
    <property type="entry name" value="ABC_TM1"/>
    <property type="match status" value="1"/>
</dbReference>
<sequence>MNKKYFEYFIYALCFFIVFVAVFGSYFTPYDPNEIDLANKFAQNSALNIFGTDHLGRDIFSRILAGAKISILSTFATIVLIIVLGTIVGFIAGFGNAKLDNLLMRICDVFMCFPTIVLALFFVGILGTGLVNVIIAIAMTHWAWYARIIRSIVLKLKNTEYVLVSKLCGSSNFWIFKKHFAKPILMQLLVLSSLDIGHIMLHISGLSLLGLGVKAPQSEWGIMIADTKDYILTHYELVLYPGIAMLVVIVAFNILGDILRDKFDNNIKEDAHG</sequence>
<keyword evidence="3" id="KW-1003">Cell membrane</keyword>
<dbReference type="PANTHER" id="PTHR43386">
    <property type="entry name" value="OLIGOPEPTIDE TRANSPORT SYSTEM PERMEASE PROTEIN APPC"/>
    <property type="match status" value="1"/>
</dbReference>
<dbReference type="InterPro" id="IPR050366">
    <property type="entry name" value="BP-dependent_transpt_permease"/>
</dbReference>
<dbReference type="SUPFAM" id="SSF161098">
    <property type="entry name" value="MetI-like"/>
    <property type="match status" value="1"/>
</dbReference>
<feature type="transmembrane region" description="Helical" evidence="7">
    <location>
        <begin position="69"/>
        <end position="95"/>
    </location>
</feature>
<dbReference type="CDD" id="cd06261">
    <property type="entry name" value="TM_PBP2"/>
    <property type="match status" value="1"/>
</dbReference>
<dbReference type="InterPro" id="IPR035906">
    <property type="entry name" value="MetI-like_sf"/>
</dbReference>
<evidence type="ECO:0000256" key="4">
    <source>
        <dbReference type="ARBA" id="ARBA00022692"/>
    </source>
</evidence>
<feature type="transmembrane region" description="Helical" evidence="7">
    <location>
        <begin position="9"/>
        <end position="27"/>
    </location>
</feature>
<dbReference type="EMBL" id="JACGBB010000007">
    <property type="protein sequence ID" value="MBZ7987338.1"/>
    <property type="molecule type" value="Genomic_DNA"/>
</dbReference>
<dbReference type="Proteomes" id="UP000786183">
    <property type="component" value="Unassembled WGS sequence"/>
</dbReference>
<protein>
    <submittedName>
        <fullName evidence="9">Nickel ABC transporter permease subunit NikC</fullName>
    </submittedName>
</protein>
<evidence type="ECO:0000256" key="3">
    <source>
        <dbReference type="ARBA" id="ARBA00022475"/>
    </source>
</evidence>
<evidence type="ECO:0000313" key="9">
    <source>
        <dbReference type="EMBL" id="MBZ7987338.1"/>
    </source>
</evidence>
<feature type="transmembrane region" description="Helical" evidence="7">
    <location>
        <begin position="238"/>
        <end position="259"/>
    </location>
</feature>
<keyword evidence="2 7" id="KW-0813">Transport</keyword>